<dbReference type="EMBL" id="FZQA01000003">
    <property type="protein sequence ID" value="SNT73289.1"/>
    <property type="molecule type" value="Genomic_DNA"/>
</dbReference>
<protein>
    <submittedName>
        <fullName evidence="2">Uncharacterized protein</fullName>
    </submittedName>
</protein>
<feature type="chain" id="PRO_5012647465" evidence="1">
    <location>
        <begin position="21"/>
        <end position="47"/>
    </location>
</feature>
<dbReference type="Proteomes" id="UP000198346">
    <property type="component" value="Unassembled WGS sequence"/>
</dbReference>
<evidence type="ECO:0000313" key="2">
    <source>
        <dbReference type="EMBL" id="SNT73289.1"/>
    </source>
</evidence>
<organism evidence="2 3">
    <name type="scientific">Amphiplicatus metriothermophilus</name>
    <dbReference type="NCBI Taxonomy" id="1519374"/>
    <lineage>
        <taxon>Bacteria</taxon>
        <taxon>Pseudomonadati</taxon>
        <taxon>Pseudomonadota</taxon>
        <taxon>Alphaproteobacteria</taxon>
        <taxon>Parvularculales</taxon>
        <taxon>Parvularculaceae</taxon>
        <taxon>Amphiplicatus</taxon>
    </lineage>
</organism>
<sequence length="47" mass="4489">MKRIVFAVLLGVAMFAAMQAALGDTAVAIGLGAGAAAAALAAGRARC</sequence>
<evidence type="ECO:0000313" key="3">
    <source>
        <dbReference type="Proteomes" id="UP000198346"/>
    </source>
</evidence>
<gene>
    <name evidence="2" type="ORF">SAMN06297382_1687</name>
</gene>
<dbReference type="AlphaFoldDB" id="A0A239PSM9"/>
<feature type="signal peptide" evidence="1">
    <location>
        <begin position="1"/>
        <end position="20"/>
    </location>
</feature>
<reference evidence="2 3" key="1">
    <citation type="submission" date="2017-07" db="EMBL/GenBank/DDBJ databases">
        <authorList>
            <person name="Sun Z.S."/>
            <person name="Albrecht U."/>
            <person name="Echele G."/>
            <person name="Lee C.C."/>
        </authorList>
    </citation>
    <scope>NUCLEOTIDE SEQUENCE [LARGE SCALE GENOMIC DNA]</scope>
    <source>
        <strain evidence="2 3">CGMCC 1.12710</strain>
    </source>
</reference>
<evidence type="ECO:0000256" key="1">
    <source>
        <dbReference type="SAM" id="SignalP"/>
    </source>
</evidence>
<keyword evidence="1" id="KW-0732">Signal</keyword>
<accession>A0A239PSM9</accession>
<keyword evidence="3" id="KW-1185">Reference proteome</keyword>
<dbReference type="RefSeq" id="WP_159462452.1">
    <property type="nucleotide sequence ID" value="NZ_FZQA01000003.1"/>
</dbReference>
<name>A0A239PSM9_9PROT</name>
<proteinExistence type="predicted"/>